<keyword evidence="4" id="KW-0677">Repeat</keyword>
<dbReference type="Pfam" id="PF23598">
    <property type="entry name" value="LRR_14"/>
    <property type="match status" value="1"/>
</dbReference>
<feature type="signal peptide" evidence="6">
    <location>
        <begin position="1"/>
        <end position="24"/>
    </location>
</feature>
<keyword evidence="2" id="KW-0433">Leucine-rich repeat</keyword>
<accession>A0ABD1R3W5</accession>
<dbReference type="Pfam" id="PF08263">
    <property type="entry name" value="LRRNT_2"/>
    <property type="match status" value="1"/>
</dbReference>
<dbReference type="InterPro" id="IPR053211">
    <property type="entry name" value="DNA_repair-toleration"/>
</dbReference>
<dbReference type="AlphaFoldDB" id="A0ABD1R3W5"/>
<evidence type="ECO:0000259" key="8">
    <source>
        <dbReference type="Pfam" id="PF23598"/>
    </source>
</evidence>
<name>A0ABD1R3W5_9LAMI</name>
<dbReference type="Proteomes" id="UP001604277">
    <property type="component" value="Unassembled WGS sequence"/>
</dbReference>
<evidence type="ECO:0000256" key="2">
    <source>
        <dbReference type="ARBA" id="ARBA00022614"/>
    </source>
</evidence>
<protein>
    <submittedName>
        <fullName evidence="9">Polygalacturonase inhibitor 1</fullName>
    </submittedName>
</protein>
<dbReference type="FunFam" id="3.80.10.10:FF:000348">
    <property type="entry name" value="Polygalacturonase inhibitor 1"/>
    <property type="match status" value="1"/>
</dbReference>
<feature type="domain" description="Disease resistance R13L4/SHOC-2-like LRR" evidence="8">
    <location>
        <begin position="84"/>
        <end position="212"/>
    </location>
</feature>
<feature type="domain" description="Leucine-rich repeat-containing N-terminal plant-type" evidence="7">
    <location>
        <begin position="28"/>
        <end position="66"/>
    </location>
</feature>
<dbReference type="EMBL" id="JBFOLJ010000013">
    <property type="protein sequence ID" value="KAL2483126.1"/>
    <property type="molecule type" value="Genomic_DNA"/>
</dbReference>
<feature type="chain" id="PRO_5044827402" evidence="6">
    <location>
        <begin position="25"/>
        <end position="330"/>
    </location>
</feature>
<dbReference type="InterPro" id="IPR001611">
    <property type="entry name" value="Leu-rich_rpt"/>
</dbReference>
<evidence type="ECO:0000313" key="10">
    <source>
        <dbReference type="Proteomes" id="UP001604277"/>
    </source>
</evidence>
<comment type="subcellular location">
    <subcellularLocation>
        <location evidence="1">Cell envelope</location>
    </subcellularLocation>
</comment>
<evidence type="ECO:0000256" key="5">
    <source>
        <dbReference type="ARBA" id="ARBA00038043"/>
    </source>
</evidence>
<comment type="caution">
    <text evidence="9">The sequence shown here is derived from an EMBL/GenBank/DDBJ whole genome shotgun (WGS) entry which is preliminary data.</text>
</comment>
<dbReference type="PROSITE" id="PS51450">
    <property type="entry name" value="LRR"/>
    <property type="match status" value="1"/>
</dbReference>
<dbReference type="InterPro" id="IPR032675">
    <property type="entry name" value="LRR_dom_sf"/>
</dbReference>
<evidence type="ECO:0000313" key="9">
    <source>
        <dbReference type="EMBL" id="KAL2483126.1"/>
    </source>
</evidence>
<dbReference type="Gene3D" id="3.80.10.10">
    <property type="entry name" value="Ribonuclease Inhibitor"/>
    <property type="match status" value="1"/>
</dbReference>
<dbReference type="InterPro" id="IPR013210">
    <property type="entry name" value="LRR_N_plant-typ"/>
</dbReference>
<comment type="similarity">
    <text evidence="5">Belongs to the polygalacturonase-inhibiting protein family.</text>
</comment>
<proteinExistence type="inferred from homology"/>
<reference evidence="10" key="1">
    <citation type="submission" date="2024-07" db="EMBL/GenBank/DDBJ databases">
        <title>Two chromosome-level genome assemblies of Korean endemic species Abeliophyllum distichum and Forsythia ovata (Oleaceae).</title>
        <authorList>
            <person name="Jang H."/>
        </authorList>
    </citation>
    <scope>NUCLEOTIDE SEQUENCE [LARGE SCALE GENOMIC DNA]</scope>
</reference>
<dbReference type="PANTHER" id="PTHR48060">
    <property type="entry name" value="DNA DAMAGE-REPAIR/TOLERATION PROTEIN DRT100"/>
    <property type="match status" value="1"/>
</dbReference>
<keyword evidence="10" id="KW-1185">Reference proteome</keyword>
<gene>
    <name evidence="9" type="ORF">Fot_44570</name>
</gene>
<dbReference type="PANTHER" id="PTHR48060:SF7">
    <property type="entry name" value="DNA DAMAGE-REPAIR_TOLERATION PROTEIN DRT100"/>
    <property type="match status" value="1"/>
</dbReference>
<keyword evidence="3 6" id="KW-0732">Signal</keyword>
<organism evidence="9 10">
    <name type="scientific">Forsythia ovata</name>
    <dbReference type="NCBI Taxonomy" id="205694"/>
    <lineage>
        <taxon>Eukaryota</taxon>
        <taxon>Viridiplantae</taxon>
        <taxon>Streptophyta</taxon>
        <taxon>Embryophyta</taxon>
        <taxon>Tracheophyta</taxon>
        <taxon>Spermatophyta</taxon>
        <taxon>Magnoliopsida</taxon>
        <taxon>eudicotyledons</taxon>
        <taxon>Gunneridae</taxon>
        <taxon>Pentapetalae</taxon>
        <taxon>asterids</taxon>
        <taxon>lamiids</taxon>
        <taxon>Lamiales</taxon>
        <taxon>Oleaceae</taxon>
        <taxon>Forsythieae</taxon>
        <taxon>Forsythia</taxon>
    </lineage>
</organism>
<sequence length="330" mass="37363">MAQLINYQFLCILIFLSLPFSSLSERCHPNDKKVLLKIKESFNNPYHLASWIPDTDCCQWYVVECDRKTNRINEFHLFAANVSGQIPKEIGQLPYLESLTFHKITNLTGNIPASIIKLTKLKRLTVSWTNISGPIPSFLSQLENLTSLDLSFNNFSGSIPSSLSQLRNLDGIRLDRNKLTGSIPESLGNMNPSFQYLYLSHNELSGTIPRGWGDLNFALIELNRNKLQGDISLLLGKNKTIQILDLSRNMFQFDISNMEFPDSLTSLDLNHNMITGSLPQGLTQLRMYGFNVSYNRLCGPIPQGGSLQNFQYTEYFHNRCLCGAPLPDCK</sequence>
<dbReference type="SUPFAM" id="SSF52058">
    <property type="entry name" value="L domain-like"/>
    <property type="match status" value="1"/>
</dbReference>
<dbReference type="Pfam" id="PF00560">
    <property type="entry name" value="LRR_1"/>
    <property type="match status" value="1"/>
</dbReference>
<dbReference type="InterPro" id="IPR055414">
    <property type="entry name" value="LRR_R13L4/SHOC2-like"/>
</dbReference>
<evidence type="ECO:0000256" key="4">
    <source>
        <dbReference type="ARBA" id="ARBA00022737"/>
    </source>
</evidence>
<evidence type="ECO:0000256" key="1">
    <source>
        <dbReference type="ARBA" id="ARBA00004196"/>
    </source>
</evidence>
<evidence type="ECO:0000259" key="7">
    <source>
        <dbReference type="Pfam" id="PF08263"/>
    </source>
</evidence>
<evidence type="ECO:0000256" key="6">
    <source>
        <dbReference type="SAM" id="SignalP"/>
    </source>
</evidence>
<evidence type="ECO:0000256" key="3">
    <source>
        <dbReference type="ARBA" id="ARBA00022729"/>
    </source>
</evidence>